<dbReference type="EMBL" id="CP159253">
    <property type="protein sequence ID" value="XCG50500.1"/>
    <property type="molecule type" value="Genomic_DNA"/>
</dbReference>
<gene>
    <name evidence="5" type="ORF">ABVK50_08515</name>
</gene>
<evidence type="ECO:0000313" key="5">
    <source>
        <dbReference type="EMBL" id="XCG50500.1"/>
    </source>
</evidence>
<evidence type="ECO:0000256" key="1">
    <source>
        <dbReference type="ARBA" id="ARBA00022612"/>
    </source>
</evidence>
<sequence>MTPDLLECEVRFAPPADDGTIEGLAVRFDVLDSYRTTFDRRAFAWDGKRLPLLWSHDRNEVVGSVRAVTMEADGLKVRGKLNLDVQRAREVRAMLIEGDISGLSIGFRRLKDEARAGGIRHITRAELVEVSFVALPSVPGSGVTSVRVHQVETGRASAAAFVAACRKASRSLEKLK</sequence>
<reference evidence="5" key="1">
    <citation type="submission" date="2024-06" db="EMBL/GenBank/DDBJ databases">
        <title>Mesorhizobium karijinii sp. nov., a symbiont of the iconic Swainsona formosa from arid Australia.</title>
        <authorList>
            <person name="Hill Y.J."/>
            <person name="Watkin E.L.J."/>
            <person name="O'Hara G.W."/>
            <person name="Terpolilli J."/>
            <person name="Tye M.L."/>
            <person name="Kohlmeier M.G."/>
        </authorList>
    </citation>
    <scope>NUCLEOTIDE SEQUENCE</scope>
    <source>
        <strain evidence="5">WSM2240</strain>
    </source>
</reference>
<evidence type="ECO:0000256" key="2">
    <source>
        <dbReference type="ARBA" id="ARBA00022670"/>
    </source>
</evidence>
<feature type="domain" description="Prohead serine protease" evidence="4">
    <location>
        <begin position="16"/>
        <end position="147"/>
    </location>
</feature>
<dbReference type="SUPFAM" id="SSF50789">
    <property type="entry name" value="Herpes virus serine proteinase, assemblin"/>
    <property type="match status" value="1"/>
</dbReference>
<dbReference type="GO" id="GO:0006508">
    <property type="term" value="P:proteolysis"/>
    <property type="evidence" value="ECO:0007669"/>
    <property type="project" value="UniProtKB-KW"/>
</dbReference>
<keyword evidence="3" id="KW-0378">Hydrolase</keyword>
<dbReference type="InterPro" id="IPR006433">
    <property type="entry name" value="Prohead_protease"/>
</dbReference>
<keyword evidence="1" id="KW-1188">Viral release from host cell</keyword>
<organism evidence="5">
    <name type="scientific">Mesorhizobium sp. WSM2240</name>
    <dbReference type="NCBI Taxonomy" id="3228851"/>
    <lineage>
        <taxon>Bacteria</taxon>
        <taxon>Pseudomonadati</taxon>
        <taxon>Pseudomonadota</taxon>
        <taxon>Alphaproteobacteria</taxon>
        <taxon>Hyphomicrobiales</taxon>
        <taxon>Phyllobacteriaceae</taxon>
        <taxon>Mesorhizobium</taxon>
    </lineage>
</organism>
<evidence type="ECO:0000256" key="3">
    <source>
        <dbReference type="ARBA" id="ARBA00022801"/>
    </source>
</evidence>
<proteinExistence type="predicted"/>
<dbReference type="Pfam" id="PF04586">
    <property type="entry name" value="Peptidase_S78"/>
    <property type="match status" value="1"/>
</dbReference>
<name>A0AAU8CW20_9HYPH</name>
<dbReference type="RefSeq" id="WP_353641973.1">
    <property type="nucleotide sequence ID" value="NZ_CP159253.1"/>
</dbReference>
<dbReference type="AlphaFoldDB" id="A0AAU8CW20"/>
<keyword evidence="2 5" id="KW-0645">Protease</keyword>
<evidence type="ECO:0000259" key="4">
    <source>
        <dbReference type="Pfam" id="PF04586"/>
    </source>
</evidence>
<protein>
    <submittedName>
        <fullName evidence="5">HK97 family phage prohead protease</fullName>
    </submittedName>
</protein>
<dbReference type="GO" id="GO:0008233">
    <property type="term" value="F:peptidase activity"/>
    <property type="evidence" value="ECO:0007669"/>
    <property type="project" value="UniProtKB-KW"/>
</dbReference>
<accession>A0AAU8CW20</accession>
<dbReference type="NCBIfam" id="TIGR01543">
    <property type="entry name" value="proheadase_HK97"/>
    <property type="match status" value="1"/>
</dbReference>
<dbReference type="InterPro" id="IPR054613">
    <property type="entry name" value="Peptidase_S78_dom"/>
</dbReference>